<dbReference type="InterPro" id="IPR036259">
    <property type="entry name" value="MFS_trans_sf"/>
</dbReference>
<evidence type="ECO:0000313" key="8">
    <source>
        <dbReference type="Proteomes" id="UP000217199"/>
    </source>
</evidence>
<dbReference type="Pfam" id="PF07690">
    <property type="entry name" value="MFS_1"/>
    <property type="match status" value="1"/>
</dbReference>
<dbReference type="InParanoid" id="A0A286UWA8"/>
<feature type="compositionally biased region" description="Low complexity" evidence="5">
    <location>
        <begin position="1"/>
        <end position="20"/>
    </location>
</feature>
<accession>A0A286UWA8</accession>
<organism evidence="7 8">
    <name type="scientific">Pyrrhoderma noxium</name>
    <dbReference type="NCBI Taxonomy" id="2282107"/>
    <lineage>
        <taxon>Eukaryota</taxon>
        <taxon>Fungi</taxon>
        <taxon>Dikarya</taxon>
        <taxon>Basidiomycota</taxon>
        <taxon>Agaricomycotina</taxon>
        <taxon>Agaricomycetes</taxon>
        <taxon>Hymenochaetales</taxon>
        <taxon>Hymenochaetaceae</taxon>
        <taxon>Pyrrhoderma</taxon>
    </lineage>
</organism>
<feature type="transmembrane region" description="Helical" evidence="6">
    <location>
        <begin position="324"/>
        <end position="348"/>
    </location>
</feature>
<dbReference type="Gene3D" id="1.20.1250.20">
    <property type="entry name" value="MFS general substrate transporter like domains"/>
    <property type="match status" value="1"/>
</dbReference>
<gene>
    <name evidence="7" type="ORF">PNOK_0094500</name>
</gene>
<feature type="transmembrane region" description="Helical" evidence="6">
    <location>
        <begin position="502"/>
        <end position="523"/>
    </location>
</feature>
<sequence>MSHSESASKSRSRSNASRRSFPYLATNPEDLLLPEGNVTEEQVGLLQEFIHPRRHTNATESTAVDGVESYIENDEDEDSEHSFKGRPWYRRPSPLWLLCITPITSIAMTACTAPRVEIYTRLVCHALKPEFAAGGGHEPPPDLSSSIEVSNVVNGLDDNLGPEPDIPLSSLSSLLRLSPRGQNDIIAYLHPHVFSTSAFSEEPQFDTKISQCASDPVVQAAAAKLIAVLTTATGLLSCLTTGFWGSLSDRYGRLRVLGLCVVGLLINDITFIGVNFLTERFPGGYWFLLLGALAEGLFGGLSTVVAAMHAYYADCVPSNARSRVFALGSGLLFVGMGIGPTLGSLLIHETHNPLSVFYGALVIHIVYALWLWFVVPESLTPAAMRRNRHRQKKREEAMDEDSLVISDHRSVDGIIVQGVKTLSVGIKKTFAFLSPLSVFAPAPLYEHHDKHHIGDSFIWDRDWSLTLVVLSYGFSALLMGSYQYKFQYAQATFGWTSEELGYFLSIIGVTRAAFLTVILPFIIRAFNKPKPAIHLPTESSESLHIPPSPELSNNMDLAPGTSASESLPTPRNSSYPRTDRSGFLSPPNEVTEQQHKEIAPHSPKFDLYLARSSLILDAICYSIFTVAVTPMLFVGVAMLLSLGGGFNPAASALALELYTRRELRKREMQAEVVSRDGDGEAEGMLQGRDERGLEEGDSKGTAKNSQEVETGRLFGAISVVQALCTQILGPSIFGLVYMSTVATHPLTIFWTSVGMIVIALICISFVRLPSSTSTRSSSERKPQNIVIRVDVDVSTSRDGSIDRGMNLLLGNGGGKRREGSRGEDRDDENEEMELLGTHGVDETLVGVGGSSDTTEDIKQRHRRGRGRGERPKEEVGRKFVS</sequence>
<dbReference type="InterPro" id="IPR011701">
    <property type="entry name" value="MFS"/>
</dbReference>
<keyword evidence="8" id="KW-1185">Reference proteome</keyword>
<comment type="caution">
    <text evidence="7">The sequence shown here is derived from an EMBL/GenBank/DDBJ whole genome shotgun (WGS) entry which is preliminary data.</text>
</comment>
<feature type="transmembrane region" description="Helical" evidence="6">
    <location>
        <begin position="713"/>
        <end position="736"/>
    </location>
</feature>
<feature type="region of interest" description="Disordered" evidence="5">
    <location>
        <begin position="804"/>
        <end position="881"/>
    </location>
</feature>
<feature type="transmembrane region" description="Helical" evidence="6">
    <location>
        <begin position="639"/>
        <end position="658"/>
    </location>
</feature>
<evidence type="ECO:0000256" key="2">
    <source>
        <dbReference type="ARBA" id="ARBA00022692"/>
    </source>
</evidence>
<feature type="compositionally biased region" description="Basic and acidic residues" evidence="5">
    <location>
        <begin position="687"/>
        <end position="700"/>
    </location>
</feature>
<evidence type="ECO:0000313" key="7">
    <source>
        <dbReference type="EMBL" id="PAV23877.1"/>
    </source>
</evidence>
<feature type="transmembrane region" description="Helical" evidence="6">
    <location>
        <begin position="463"/>
        <end position="482"/>
    </location>
</feature>
<evidence type="ECO:0000256" key="6">
    <source>
        <dbReference type="SAM" id="Phobius"/>
    </source>
</evidence>
<keyword evidence="3 6" id="KW-1133">Transmembrane helix</keyword>
<feature type="transmembrane region" description="Helical" evidence="6">
    <location>
        <begin position="221"/>
        <end position="244"/>
    </location>
</feature>
<evidence type="ECO:0000256" key="1">
    <source>
        <dbReference type="ARBA" id="ARBA00004141"/>
    </source>
</evidence>
<comment type="subcellular location">
    <subcellularLocation>
        <location evidence="1">Membrane</location>
        <topology evidence="1">Multi-pass membrane protein</topology>
    </subcellularLocation>
</comment>
<feature type="transmembrane region" description="Helical" evidence="6">
    <location>
        <begin position="614"/>
        <end position="633"/>
    </location>
</feature>
<feature type="transmembrane region" description="Helical" evidence="6">
    <location>
        <begin position="354"/>
        <end position="375"/>
    </location>
</feature>
<evidence type="ECO:0000256" key="3">
    <source>
        <dbReference type="ARBA" id="ARBA00022989"/>
    </source>
</evidence>
<dbReference type="EMBL" id="NBII01000001">
    <property type="protein sequence ID" value="PAV23877.1"/>
    <property type="molecule type" value="Genomic_DNA"/>
</dbReference>
<reference evidence="7 8" key="1">
    <citation type="journal article" date="2017" name="Mol. Ecol.">
        <title>Comparative and population genomic landscape of Phellinus noxius: A hypervariable fungus causing root rot in trees.</title>
        <authorList>
            <person name="Chung C.L."/>
            <person name="Lee T.J."/>
            <person name="Akiba M."/>
            <person name="Lee H.H."/>
            <person name="Kuo T.H."/>
            <person name="Liu D."/>
            <person name="Ke H.M."/>
            <person name="Yokoi T."/>
            <person name="Roa M.B."/>
            <person name="Lu M.J."/>
            <person name="Chang Y.Y."/>
            <person name="Ann P.J."/>
            <person name="Tsai J.N."/>
            <person name="Chen C.Y."/>
            <person name="Tzean S.S."/>
            <person name="Ota Y."/>
            <person name="Hattori T."/>
            <person name="Sahashi N."/>
            <person name="Liou R.F."/>
            <person name="Kikuchi T."/>
            <person name="Tsai I.J."/>
        </authorList>
    </citation>
    <scope>NUCLEOTIDE SEQUENCE [LARGE SCALE GENOMIC DNA]</scope>
    <source>
        <strain evidence="7 8">FFPRI411160</strain>
    </source>
</reference>
<dbReference type="GO" id="GO:0016020">
    <property type="term" value="C:membrane"/>
    <property type="evidence" value="ECO:0007669"/>
    <property type="project" value="UniProtKB-SubCell"/>
</dbReference>
<feature type="compositionally biased region" description="Basic and acidic residues" evidence="5">
    <location>
        <begin position="866"/>
        <end position="881"/>
    </location>
</feature>
<feature type="transmembrane region" description="Helical" evidence="6">
    <location>
        <begin position="284"/>
        <end position="312"/>
    </location>
</feature>
<feature type="region of interest" description="Disordered" evidence="5">
    <location>
        <begin position="669"/>
        <end position="705"/>
    </location>
</feature>
<dbReference type="PANTHER" id="PTHR23507">
    <property type="entry name" value="ZGC:174356"/>
    <property type="match status" value="1"/>
</dbReference>
<dbReference type="GO" id="GO:0022857">
    <property type="term" value="F:transmembrane transporter activity"/>
    <property type="evidence" value="ECO:0007669"/>
    <property type="project" value="InterPro"/>
</dbReference>
<dbReference type="PANTHER" id="PTHR23507:SF1">
    <property type="entry name" value="FI18259P1-RELATED"/>
    <property type="match status" value="1"/>
</dbReference>
<protein>
    <submittedName>
        <fullName evidence="7">MFS general substrate transporter</fullName>
    </submittedName>
</protein>
<feature type="compositionally biased region" description="Basic and acidic residues" evidence="5">
    <location>
        <begin position="669"/>
        <end position="678"/>
    </location>
</feature>
<feature type="region of interest" description="Disordered" evidence="5">
    <location>
        <begin position="1"/>
        <end position="22"/>
    </location>
</feature>
<feature type="region of interest" description="Disordered" evidence="5">
    <location>
        <begin position="554"/>
        <end position="598"/>
    </location>
</feature>
<dbReference type="Proteomes" id="UP000217199">
    <property type="component" value="Unassembled WGS sequence"/>
</dbReference>
<evidence type="ECO:0000256" key="4">
    <source>
        <dbReference type="ARBA" id="ARBA00023136"/>
    </source>
</evidence>
<keyword evidence="4 6" id="KW-0472">Membrane</keyword>
<feature type="compositionally biased region" description="Basic and acidic residues" evidence="5">
    <location>
        <begin position="815"/>
        <end position="824"/>
    </location>
</feature>
<name>A0A286UWA8_9AGAM</name>
<dbReference type="SUPFAM" id="SSF103473">
    <property type="entry name" value="MFS general substrate transporter"/>
    <property type="match status" value="2"/>
</dbReference>
<feature type="transmembrane region" description="Helical" evidence="6">
    <location>
        <begin position="256"/>
        <end position="278"/>
    </location>
</feature>
<proteinExistence type="predicted"/>
<evidence type="ECO:0000256" key="5">
    <source>
        <dbReference type="SAM" id="MobiDB-lite"/>
    </source>
</evidence>
<feature type="compositionally biased region" description="Polar residues" evidence="5">
    <location>
        <begin position="554"/>
        <end position="576"/>
    </location>
</feature>
<dbReference type="OrthoDB" id="3026777at2759"/>
<dbReference type="AlphaFoldDB" id="A0A286UWA8"/>
<keyword evidence="2 6" id="KW-0812">Transmembrane</keyword>
<feature type="transmembrane region" description="Helical" evidence="6">
    <location>
        <begin position="748"/>
        <end position="768"/>
    </location>
</feature>